<dbReference type="GO" id="GO:0008168">
    <property type="term" value="F:methyltransferase activity"/>
    <property type="evidence" value="ECO:0007669"/>
    <property type="project" value="UniProtKB-KW"/>
</dbReference>
<proteinExistence type="predicted"/>
<evidence type="ECO:0000313" key="1">
    <source>
        <dbReference type="EMBL" id="MBK3496652.1"/>
    </source>
</evidence>
<dbReference type="Proteomes" id="UP000618943">
    <property type="component" value="Unassembled WGS sequence"/>
</dbReference>
<dbReference type="Gene3D" id="3.40.50.150">
    <property type="entry name" value="Vaccinia Virus protein VP39"/>
    <property type="match status" value="1"/>
</dbReference>
<evidence type="ECO:0000313" key="2">
    <source>
        <dbReference type="Proteomes" id="UP000618943"/>
    </source>
</evidence>
<dbReference type="EMBL" id="JAEOAH010000037">
    <property type="protein sequence ID" value="MBK3496652.1"/>
    <property type="molecule type" value="Genomic_DNA"/>
</dbReference>
<keyword evidence="1" id="KW-0489">Methyltransferase</keyword>
<reference evidence="1 2" key="1">
    <citation type="submission" date="2020-12" db="EMBL/GenBank/DDBJ databases">
        <title>YIM B01967 draft genome.</title>
        <authorList>
            <person name="Yan X."/>
        </authorList>
    </citation>
    <scope>NUCLEOTIDE SEQUENCE [LARGE SCALE GENOMIC DNA]</scope>
    <source>
        <strain evidence="1 2">YIM B01967</strain>
    </source>
</reference>
<dbReference type="GO" id="GO:0032259">
    <property type="term" value="P:methylation"/>
    <property type="evidence" value="ECO:0007669"/>
    <property type="project" value="UniProtKB-KW"/>
</dbReference>
<protein>
    <submittedName>
        <fullName evidence="1">Class I SAM-dependent methyltransferase</fullName>
    </submittedName>
</protein>
<sequence length="201" mass="24057">MNEQQYDKFLHIQTVGDEFGYPTLAHYHRYEPTPYVALEQFFDTYQLASTDHVVDMGCGKGRVPFYIHHRFQTQVVGVEMNPTFYDSALMNKTQYTKKFRMKSASIDFQCVLAQDYIVKHEDNVFFFFNPFSIQIFRKVINNILQSIEEVPRQIHVILYYPSLDYVQFLQYETNFELQDEILIKELSTHNPNERILSFRYL</sequence>
<dbReference type="RefSeq" id="WP_200750050.1">
    <property type="nucleotide sequence ID" value="NZ_JAEOAH010000037.1"/>
</dbReference>
<dbReference type="SUPFAM" id="SSF53335">
    <property type="entry name" value="S-adenosyl-L-methionine-dependent methyltransferases"/>
    <property type="match status" value="1"/>
</dbReference>
<dbReference type="InterPro" id="IPR029063">
    <property type="entry name" value="SAM-dependent_MTases_sf"/>
</dbReference>
<gene>
    <name evidence="1" type="ORF">JFL43_17655</name>
</gene>
<keyword evidence="1" id="KW-0808">Transferase</keyword>
<comment type="caution">
    <text evidence="1">The sequence shown here is derived from an EMBL/GenBank/DDBJ whole genome shotgun (WGS) entry which is preliminary data.</text>
</comment>
<name>A0ABS1HB58_9BACL</name>
<keyword evidence="2" id="KW-1185">Reference proteome</keyword>
<organism evidence="1 2">
    <name type="scientific">Viridibacillus soli</name>
    <dbReference type="NCBI Taxonomy" id="2798301"/>
    <lineage>
        <taxon>Bacteria</taxon>
        <taxon>Bacillati</taxon>
        <taxon>Bacillota</taxon>
        <taxon>Bacilli</taxon>
        <taxon>Bacillales</taxon>
        <taxon>Caryophanaceae</taxon>
        <taxon>Viridibacillus</taxon>
    </lineage>
</organism>
<accession>A0ABS1HB58</accession>